<accession>A0A0F8YHA3</accession>
<dbReference type="EMBL" id="LAZR01066436">
    <property type="protein sequence ID" value="KKK53569.1"/>
    <property type="molecule type" value="Genomic_DNA"/>
</dbReference>
<feature type="non-terminal residue" evidence="2">
    <location>
        <position position="1"/>
    </location>
</feature>
<feature type="coiled-coil region" evidence="1">
    <location>
        <begin position="9"/>
        <end position="63"/>
    </location>
</feature>
<dbReference type="AlphaFoldDB" id="A0A0F8YHA3"/>
<evidence type="ECO:0000256" key="1">
    <source>
        <dbReference type="SAM" id="Coils"/>
    </source>
</evidence>
<evidence type="ECO:0000313" key="2">
    <source>
        <dbReference type="EMBL" id="KKK53569.1"/>
    </source>
</evidence>
<comment type="caution">
    <text evidence="2">The sequence shown here is derived from an EMBL/GenBank/DDBJ whole genome shotgun (WGS) entry which is preliminary data.</text>
</comment>
<gene>
    <name evidence="2" type="ORF">LCGC14_3093470</name>
</gene>
<sequence>SCSMSFSGMVKATEQISALRKVADRLKGDVNELRAAYAEQKSYARLGLEVIQLQNENDDVQRKECVKLKAEVVLLRKVAEAVVDYVSMRGYDINYHLDTKPIIGYHHERVHKALTKLTAAGYGVGE</sequence>
<name>A0A0F8YHA3_9ZZZZ</name>
<reference evidence="2" key="1">
    <citation type="journal article" date="2015" name="Nature">
        <title>Complex archaea that bridge the gap between prokaryotes and eukaryotes.</title>
        <authorList>
            <person name="Spang A."/>
            <person name="Saw J.H."/>
            <person name="Jorgensen S.L."/>
            <person name="Zaremba-Niedzwiedzka K."/>
            <person name="Martijn J."/>
            <person name="Lind A.E."/>
            <person name="van Eijk R."/>
            <person name="Schleper C."/>
            <person name="Guy L."/>
            <person name="Ettema T.J."/>
        </authorList>
    </citation>
    <scope>NUCLEOTIDE SEQUENCE</scope>
</reference>
<protein>
    <submittedName>
        <fullName evidence="2">Uncharacterized protein</fullName>
    </submittedName>
</protein>
<organism evidence="2">
    <name type="scientific">marine sediment metagenome</name>
    <dbReference type="NCBI Taxonomy" id="412755"/>
    <lineage>
        <taxon>unclassified sequences</taxon>
        <taxon>metagenomes</taxon>
        <taxon>ecological metagenomes</taxon>
    </lineage>
</organism>
<proteinExistence type="predicted"/>
<keyword evidence="1" id="KW-0175">Coiled coil</keyword>